<dbReference type="Pfam" id="PF14226">
    <property type="entry name" value="DIOX_N"/>
    <property type="match status" value="1"/>
</dbReference>
<evidence type="ECO:0000256" key="6">
    <source>
        <dbReference type="ARBA" id="ARBA00052181"/>
    </source>
</evidence>
<feature type="region of interest" description="Disordered" evidence="9">
    <location>
        <begin position="97"/>
        <end position="122"/>
    </location>
</feature>
<comment type="similarity">
    <text evidence="8">Belongs to the iron/ascorbate-dependent oxidoreductase family.</text>
</comment>
<gene>
    <name evidence="12" type="primary">LOC103722719</name>
</gene>
<dbReference type="SUPFAM" id="SSF51197">
    <property type="entry name" value="Clavaminate synthase-like"/>
    <property type="match status" value="1"/>
</dbReference>
<dbReference type="InterPro" id="IPR044861">
    <property type="entry name" value="IPNS-like_FE2OG_OXY"/>
</dbReference>
<name>A0A8B7D219_PHODC</name>
<keyword evidence="4 8" id="KW-0560">Oxidoreductase</keyword>
<dbReference type="Gene3D" id="2.60.120.330">
    <property type="entry name" value="B-lactam Antibiotic, Isopenicillin N Synthase, Chain"/>
    <property type="match status" value="1"/>
</dbReference>
<dbReference type="InterPro" id="IPR005123">
    <property type="entry name" value="Oxoglu/Fe-dep_dioxygenase_dom"/>
</dbReference>
<dbReference type="GO" id="GO:0009686">
    <property type="term" value="P:gibberellin biosynthetic process"/>
    <property type="evidence" value="ECO:0007669"/>
    <property type="project" value="UniProtKB-ARBA"/>
</dbReference>
<evidence type="ECO:0000256" key="7">
    <source>
        <dbReference type="ARBA" id="ARBA00066695"/>
    </source>
</evidence>
<evidence type="ECO:0000256" key="8">
    <source>
        <dbReference type="RuleBase" id="RU003682"/>
    </source>
</evidence>
<comment type="catalytic activity">
    <reaction evidence="6">
        <text>gibberellin A20 + 2-oxoglutarate + O2 = gibberellin A1 + succinate + CO2</text>
        <dbReference type="Rhea" id="RHEA:10104"/>
        <dbReference type="ChEBI" id="CHEBI:15379"/>
        <dbReference type="ChEBI" id="CHEBI:16526"/>
        <dbReference type="ChEBI" id="CHEBI:16810"/>
        <dbReference type="ChEBI" id="CHEBI:30031"/>
        <dbReference type="ChEBI" id="CHEBI:58524"/>
        <dbReference type="ChEBI" id="CHEBI:58526"/>
        <dbReference type="EC" id="1.14.11.15"/>
    </reaction>
</comment>
<keyword evidence="2 8" id="KW-0479">Metal-binding</keyword>
<accession>A0A8B7D219</accession>
<dbReference type="RefSeq" id="XP_008811603.3">
    <property type="nucleotide sequence ID" value="XM_008813381.3"/>
</dbReference>
<comment type="cofactor">
    <cofactor evidence="1">
        <name>L-ascorbate</name>
        <dbReference type="ChEBI" id="CHEBI:38290"/>
    </cofactor>
</comment>
<evidence type="ECO:0000256" key="4">
    <source>
        <dbReference type="ARBA" id="ARBA00023002"/>
    </source>
</evidence>
<evidence type="ECO:0000313" key="11">
    <source>
        <dbReference type="Proteomes" id="UP000228380"/>
    </source>
</evidence>
<dbReference type="KEGG" id="pda:103722719"/>
<dbReference type="GeneID" id="103722719"/>
<dbReference type="InterPro" id="IPR027443">
    <property type="entry name" value="IPNS-like_sf"/>
</dbReference>
<dbReference type="EC" id="1.14.11.15" evidence="7"/>
<reference evidence="12" key="1">
    <citation type="submission" date="2025-08" db="UniProtKB">
        <authorList>
            <consortium name="RefSeq"/>
        </authorList>
    </citation>
    <scope>IDENTIFICATION</scope>
    <source>
        <tissue evidence="12">Young leaves</tissue>
    </source>
</reference>
<dbReference type="InterPro" id="IPR050231">
    <property type="entry name" value="Iron_ascorbate_oxido_reductase"/>
</dbReference>
<dbReference type="OrthoDB" id="288590at2759"/>
<dbReference type="Proteomes" id="UP000228380">
    <property type="component" value="Unplaced"/>
</dbReference>
<feature type="compositionally biased region" description="Low complexity" evidence="9">
    <location>
        <begin position="103"/>
        <end position="122"/>
    </location>
</feature>
<feature type="domain" description="Fe2OG dioxygenase" evidence="10">
    <location>
        <begin position="314"/>
        <end position="420"/>
    </location>
</feature>
<dbReference type="PROSITE" id="PS51471">
    <property type="entry name" value="FE2OG_OXY"/>
    <property type="match status" value="1"/>
</dbReference>
<organism evidence="11 12">
    <name type="scientific">Phoenix dactylifera</name>
    <name type="common">Date palm</name>
    <dbReference type="NCBI Taxonomy" id="42345"/>
    <lineage>
        <taxon>Eukaryota</taxon>
        <taxon>Viridiplantae</taxon>
        <taxon>Streptophyta</taxon>
        <taxon>Embryophyta</taxon>
        <taxon>Tracheophyta</taxon>
        <taxon>Spermatophyta</taxon>
        <taxon>Magnoliopsida</taxon>
        <taxon>Liliopsida</taxon>
        <taxon>Arecaceae</taxon>
        <taxon>Coryphoideae</taxon>
        <taxon>Phoeniceae</taxon>
        <taxon>Phoenix</taxon>
    </lineage>
</organism>
<evidence type="ECO:0000256" key="5">
    <source>
        <dbReference type="ARBA" id="ARBA00023004"/>
    </source>
</evidence>
<dbReference type="Pfam" id="PF03171">
    <property type="entry name" value="2OG-FeII_Oxy"/>
    <property type="match status" value="1"/>
</dbReference>
<evidence type="ECO:0000259" key="10">
    <source>
        <dbReference type="PROSITE" id="PS51471"/>
    </source>
</evidence>
<evidence type="ECO:0000256" key="9">
    <source>
        <dbReference type="SAM" id="MobiDB-lite"/>
    </source>
</evidence>
<proteinExistence type="inferred from homology"/>
<keyword evidence="3" id="KW-0223">Dioxygenase</keyword>
<dbReference type="PANTHER" id="PTHR47990">
    <property type="entry name" value="2-OXOGLUTARATE (2OG) AND FE(II)-DEPENDENT OXYGENASE SUPERFAMILY PROTEIN-RELATED"/>
    <property type="match status" value="1"/>
</dbReference>
<keyword evidence="11" id="KW-1185">Reference proteome</keyword>
<dbReference type="InterPro" id="IPR026992">
    <property type="entry name" value="DIOX_N"/>
</dbReference>
<keyword evidence="5 8" id="KW-0408">Iron</keyword>
<evidence type="ECO:0000256" key="2">
    <source>
        <dbReference type="ARBA" id="ARBA00022723"/>
    </source>
</evidence>
<protein>
    <recommendedName>
        <fullName evidence="7">gibberellin 3beta-dioxygenase</fullName>
        <ecNumber evidence="7">1.14.11.15</ecNumber>
    </recommendedName>
</protein>
<dbReference type="AlphaFoldDB" id="A0A8B7D219"/>
<sequence length="470" mass="51578">MLFRDRSINVPVINYPKRKGGKKRKINMQSLSHVWRGPQIHVIQQILSESKWIAVDDTTHIQPISLTPSRSHLSSSYITSTPVLYLLVESPTASTRSALAETPPRSLAFPPLSPSSPTTRSMPSLSDVLLDQAHHLEFESVHELPESHAWPTLHDHPCVSEPVPVIDMADPKAAEFMARACVSWGAFQVTGHGVAPRLLESIDSEMRRLFALPTQQKLKAARPADGVSGYGLVPISSFFAKLMWSEGFTIAGSPLDHARKLWPHDPDQFCDAIERYDREMKALAGRLIRLMLLSLGLSDEEVEWAGQGGELPPDLAGVLRLNSYPACPDPDRAMGMAAHADSSLVTILYQSSTSGLQVLRAEDQNSPARWVTVPPLPGALVVIVGDLFHILSNGRFKSVVHRVVVNRSQQRVSAAYFCGPPAGVTVSPIEKLVGPGRAPAYRAVTWAEYLGLKRELFDKALATIEVPQES</sequence>
<dbReference type="FunFam" id="2.60.120.330:FF:000013">
    <property type="entry name" value="Gibberellin 3-beta-dioxygenase 1"/>
    <property type="match status" value="1"/>
</dbReference>
<dbReference type="GO" id="GO:0016707">
    <property type="term" value="F:gibberellin 3-beta-dioxygenase activity"/>
    <property type="evidence" value="ECO:0007669"/>
    <property type="project" value="UniProtKB-EC"/>
</dbReference>
<evidence type="ECO:0000256" key="1">
    <source>
        <dbReference type="ARBA" id="ARBA00001961"/>
    </source>
</evidence>
<evidence type="ECO:0000256" key="3">
    <source>
        <dbReference type="ARBA" id="ARBA00022964"/>
    </source>
</evidence>
<dbReference type="GO" id="GO:0046872">
    <property type="term" value="F:metal ion binding"/>
    <property type="evidence" value="ECO:0007669"/>
    <property type="project" value="UniProtKB-KW"/>
</dbReference>
<evidence type="ECO:0000313" key="12">
    <source>
        <dbReference type="RefSeq" id="XP_008811603.3"/>
    </source>
</evidence>